<sequence>MQNTLVAFRILNTKQSADDDPITSTRFITCNRLQLERAVQSPSPRIHKALLIISRRTSESMDASTALALEVVADRAVAMELTRAMALTMAAQVMRGASAMVLDGENPAHIKEETSTPGGCTFGGLLVLEENAVRGSTPRAVWQTTIIASQLGQGMKNMNGTRF</sequence>
<keyword evidence="4" id="KW-1185">Reference proteome</keyword>
<feature type="domain" description="Pyrroline-5-carboxylate reductase dimerisation" evidence="2">
    <location>
        <begin position="60"/>
        <end position="148"/>
    </location>
</feature>
<dbReference type="Gene3D" id="1.10.3730.10">
    <property type="entry name" value="ProC C-terminal domain-like"/>
    <property type="match status" value="1"/>
</dbReference>
<name>A0ABR4G0D0_9EURO</name>
<dbReference type="InterPro" id="IPR029036">
    <property type="entry name" value="P5CR_dimer"/>
</dbReference>
<dbReference type="Pfam" id="PF14748">
    <property type="entry name" value="P5CR_dimer"/>
    <property type="match status" value="1"/>
</dbReference>
<comment type="caution">
    <text evidence="3">The sequence shown here is derived from an EMBL/GenBank/DDBJ whole genome shotgun (WGS) entry which is preliminary data.</text>
</comment>
<proteinExistence type="predicted"/>
<keyword evidence="1" id="KW-0560">Oxidoreductase</keyword>
<dbReference type="InterPro" id="IPR008927">
    <property type="entry name" value="6-PGluconate_DH-like_C_sf"/>
</dbReference>
<accession>A0ABR4G0D0</accession>
<dbReference type="PANTHER" id="PTHR11645">
    <property type="entry name" value="PYRROLINE-5-CARBOXYLATE REDUCTASE"/>
    <property type="match status" value="1"/>
</dbReference>
<organism evidence="3 4">
    <name type="scientific">Aspergillus keveii</name>
    <dbReference type="NCBI Taxonomy" id="714993"/>
    <lineage>
        <taxon>Eukaryota</taxon>
        <taxon>Fungi</taxon>
        <taxon>Dikarya</taxon>
        <taxon>Ascomycota</taxon>
        <taxon>Pezizomycotina</taxon>
        <taxon>Eurotiomycetes</taxon>
        <taxon>Eurotiomycetidae</taxon>
        <taxon>Eurotiales</taxon>
        <taxon>Aspergillaceae</taxon>
        <taxon>Aspergillus</taxon>
        <taxon>Aspergillus subgen. Nidulantes</taxon>
    </lineage>
</organism>
<dbReference type="Proteomes" id="UP001610563">
    <property type="component" value="Unassembled WGS sequence"/>
</dbReference>
<dbReference type="EMBL" id="JBFTWV010000071">
    <property type="protein sequence ID" value="KAL2788961.1"/>
    <property type="molecule type" value="Genomic_DNA"/>
</dbReference>
<evidence type="ECO:0000313" key="4">
    <source>
        <dbReference type="Proteomes" id="UP001610563"/>
    </source>
</evidence>
<protein>
    <submittedName>
        <fullName evidence="3">Pyrroline-5-carboxylate reductase dimerization-domain-containing protein</fullName>
    </submittedName>
</protein>
<reference evidence="3 4" key="1">
    <citation type="submission" date="2024-07" db="EMBL/GenBank/DDBJ databases">
        <title>Section-level genome sequencing and comparative genomics of Aspergillus sections Usti and Cavernicolus.</title>
        <authorList>
            <consortium name="Lawrence Berkeley National Laboratory"/>
            <person name="Nybo J.L."/>
            <person name="Vesth T.C."/>
            <person name="Theobald S."/>
            <person name="Frisvad J.C."/>
            <person name="Larsen T.O."/>
            <person name="Kjaerboelling I."/>
            <person name="Rothschild-Mancinelli K."/>
            <person name="Lyhne E.K."/>
            <person name="Kogle M.E."/>
            <person name="Barry K."/>
            <person name="Clum A."/>
            <person name="Na H."/>
            <person name="Ledsgaard L."/>
            <person name="Lin J."/>
            <person name="Lipzen A."/>
            <person name="Kuo A."/>
            <person name="Riley R."/>
            <person name="Mondo S."/>
            <person name="Labutti K."/>
            <person name="Haridas S."/>
            <person name="Pangalinan J."/>
            <person name="Salamov A.A."/>
            <person name="Simmons B.A."/>
            <person name="Magnuson J.K."/>
            <person name="Chen J."/>
            <person name="Drula E."/>
            <person name="Henrissat B."/>
            <person name="Wiebenga A."/>
            <person name="Lubbers R.J."/>
            <person name="Gomes A.C."/>
            <person name="Makela M.R."/>
            <person name="Stajich J."/>
            <person name="Grigoriev I.V."/>
            <person name="Mortensen U.H."/>
            <person name="De Vries R.P."/>
            <person name="Baker S.E."/>
            <person name="Andersen M.R."/>
        </authorList>
    </citation>
    <scope>NUCLEOTIDE SEQUENCE [LARGE SCALE GENOMIC DNA]</scope>
    <source>
        <strain evidence="3 4">CBS 209.92</strain>
    </source>
</reference>
<dbReference type="PANTHER" id="PTHR11645:SF0">
    <property type="entry name" value="PYRROLINE-5-CARBOXYLATE REDUCTASE 3"/>
    <property type="match status" value="1"/>
</dbReference>
<evidence type="ECO:0000313" key="3">
    <source>
        <dbReference type="EMBL" id="KAL2788961.1"/>
    </source>
</evidence>
<gene>
    <name evidence="3" type="ORF">BJX66DRAFT_247259</name>
</gene>
<dbReference type="SUPFAM" id="SSF48179">
    <property type="entry name" value="6-phosphogluconate dehydrogenase C-terminal domain-like"/>
    <property type="match status" value="1"/>
</dbReference>
<evidence type="ECO:0000259" key="2">
    <source>
        <dbReference type="Pfam" id="PF14748"/>
    </source>
</evidence>
<evidence type="ECO:0000256" key="1">
    <source>
        <dbReference type="ARBA" id="ARBA00023002"/>
    </source>
</evidence>